<dbReference type="Proteomes" id="UP000470771">
    <property type="component" value="Unassembled WGS sequence"/>
</dbReference>
<comment type="caution">
    <text evidence="3">The sequence shown here is derived from an EMBL/GenBank/DDBJ whole genome shotgun (WGS) entry which is preliminary data.</text>
</comment>
<comment type="catalytic activity">
    <reaction evidence="1">
        <text>an N-(ADP-alpha-D-ribosyl)-thymidine in DNA + H2O = a thymidine in DNA + ADP-D-ribose</text>
        <dbReference type="Rhea" id="RHEA:71655"/>
        <dbReference type="Rhea" id="RHEA-COMP:13556"/>
        <dbReference type="Rhea" id="RHEA-COMP:18051"/>
        <dbReference type="ChEBI" id="CHEBI:15377"/>
        <dbReference type="ChEBI" id="CHEBI:57967"/>
        <dbReference type="ChEBI" id="CHEBI:137386"/>
        <dbReference type="ChEBI" id="CHEBI:191199"/>
    </reaction>
    <physiologicalReaction direction="left-to-right" evidence="1">
        <dbReference type="Rhea" id="RHEA:71656"/>
    </physiologicalReaction>
</comment>
<protein>
    <submittedName>
        <fullName evidence="3">Phosphatase</fullName>
    </submittedName>
</protein>
<accession>A0A6N9NMW5</accession>
<dbReference type="AlphaFoldDB" id="A0A6N9NMW5"/>
<dbReference type="CDD" id="cd02901">
    <property type="entry name" value="Macro_Poa1p-like"/>
    <property type="match status" value="1"/>
</dbReference>
<name>A0A6N9NMW5_9FLAO</name>
<dbReference type="SMART" id="SM00506">
    <property type="entry name" value="A1pp"/>
    <property type="match status" value="1"/>
</dbReference>
<feature type="domain" description="Macro" evidence="2">
    <location>
        <begin position="1"/>
        <end position="155"/>
    </location>
</feature>
<organism evidence="3 4">
    <name type="scientific">Acidiluteibacter ferrifornacis</name>
    <dbReference type="NCBI Taxonomy" id="2692424"/>
    <lineage>
        <taxon>Bacteria</taxon>
        <taxon>Pseudomonadati</taxon>
        <taxon>Bacteroidota</taxon>
        <taxon>Flavobacteriia</taxon>
        <taxon>Flavobacteriales</taxon>
        <taxon>Cryomorphaceae</taxon>
        <taxon>Acidiluteibacter</taxon>
    </lineage>
</organism>
<evidence type="ECO:0000259" key="2">
    <source>
        <dbReference type="PROSITE" id="PS51154"/>
    </source>
</evidence>
<reference evidence="3 4" key="1">
    <citation type="submission" date="2019-12" db="EMBL/GenBank/DDBJ databases">
        <authorList>
            <person name="Zhao J."/>
        </authorList>
    </citation>
    <scope>NUCLEOTIDE SEQUENCE [LARGE SCALE GENOMIC DNA]</scope>
    <source>
        <strain evidence="3 4">S-15</strain>
    </source>
</reference>
<dbReference type="EMBL" id="WWNE01000014">
    <property type="protein sequence ID" value="NBG67199.1"/>
    <property type="molecule type" value="Genomic_DNA"/>
</dbReference>
<keyword evidence="4" id="KW-1185">Reference proteome</keyword>
<proteinExistence type="predicted"/>
<dbReference type="RefSeq" id="WP_160634156.1">
    <property type="nucleotide sequence ID" value="NZ_WWNE01000014.1"/>
</dbReference>
<dbReference type="InterPro" id="IPR002589">
    <property type="entry name" value="Macro_dom"/>
</dbReference>
<dbReference type="GO" id="GO:0140291">
    <property type="term" value="P:peptidyl-glutamate ADP-deribosylation"/>
    <property type="evidence" value="ECO:0007669"/>
    <property type="project" value="TreeGrafter"/>
</dbReference>
<dbReference type="Gene3D" id="3.40.220.10">
    <property type="entry name" value="Leucine Aminopeptidase, subunit E, domain 1"/>
    <property type="match status" value="1"/>
</dbReference>
<dbReference type="PANTHER" id="PTHR12521:SF0">
    <property type="entry name" value="ADP-RIBOSE GLYCOHYDROLASE OARD1"/>
    <property type="match status" value="1"/>
</dbReference>
<dbReference type="InterPro" id="IPR043472">
    <property type="entry name" value="Macro_dom-like"/>
</dbReference>
<evidence type="ECO:0000313" key="4">
    <source>
        <dbReference type="Proteomes" id="UP000470771"/>
    </source>
</evidence>
<dbReference type="InterPro" id="IPR050892">
    <property type="entry name" value="ADP-ribose_metab_enzymes"/>
</dbReference>
<dbReference type="SUPFAM" id="SSF52949">
    <property type="entry name" value="Macro domain-like"/>
    <property type="match status" value="1"/>
</dbReference>
<evidence type="ECO:0000256" key="1">
    <source>
        <dbReference type="ARBA" id="ARBA00035885"/>
    </source>
</evidence>
<sequence>MIRFTKGNILKADVEALVNTVNTVGVMGKGIALAFKKAFPLNYKLYKEACDNKEFTVGTMFTTNTGQLMPKFIINFPTKEHWKGRSKIDFVKSGMKELVETIKTNEIKSIAIPPLGCGNGGLNWNEVKPIIINELQNINNDIEVVIYEPGFNNQTVPVKKEIALTPARAMLLYALKDYQVLGYSINLLVAQKIAYFLQRIGEPLNLQYEKGHYGPYSNRLQHLLKYLNGYYLNFKHEETKPSSTVTINHFDKVSTYAQKELDSNQLERLKKTRELIEGFESPYGLELLATVDYVSQNENIKSTEEIVAKIGEWTERKKEIMKPFHIDVAHKRLKEYYRQQWL</sequence>
<gene>
    <name evidence="3" type="ORF">GQN54_13800</name>
</gene>
<dbReference type="PROSITE" id="PS51154">
    <property type="entry name" value="MACRO"/>
    <property type="match status" value="1"/>
</dbReference>
<dbReference type="Pfam" id="PF01661">
    <property type="entry name" value="Macro"/>
    <property type="match status" value="1"/>
</dbReference>
<evidence type="ECO:0000313" key="3">
    <source>
        <dbReference type="EMBL" id="NBG67199.1"/>
    </source>
</evidence>
<dbReference type="PANTHER" id="PTHR12521">
    <property type="entry name" value="PROTEIN C6ORF130"/>
    <property type="match status" value="1"/>
</dbReference>